<proteinExistence type="predicted"/>
<sequence>MGNQPRPPHNDPYSNTFNSGWKNHPNFGCGGNQGQTIHNNFHDQRRPYQPPFQRQQSYQQPPLPPQPIQKQSQPNSLEVALEKLTLSSISFMEETRTNFKNQGAAIKNLE</sequence>
<keyword evidence="3" id="KW-1185">Reference proteome</keyword>
<accession>A0ABU6S0T7</accession>
<organism evidence="2 3">
    <name type="scientific">Stylosanthes scabra</name>
    <dbReference type="NCBI Taxonomy" id="79078"/>
    <lineage>
        <taxon>Eukaryota</taxon>
        <taxon>Viridiplantae</taxon>
        <taxon>Streptophyta</taxon>
        <taxon>Embryophyta</taxon>
        <taxon>Tracheophyta</taxon>
        <taxon>Spermatophyta</taxon>
        <taxon>Magnoliopsida</taxon>
        <taxon>eudicotyledons</taxon>
        <taxon>Gunneridae</taxon>
        <taxon>Pentapetalae</taxon>
        <taxon>rosids</taxon>
        <taxon>fabids</taxon>
        <taxon>Fabales</taxon>
        <taxon>Fabaceae</taxon>
        <taxon>Papilionoideae</taxon>
        <taxon>50 kb inversion clade</taxon>
        <taxon>dalbergioids sensu lato</taxon>
        <taxon>Dalbergieae</taxon>
        <taxon>Pterocarpus clade</taxon>
        <taxon>Stylosanthes</taxon>
    </lineage>
</organism>
<dbReference type="EMBL" id="JASCZI010037256">
    <property type="protein sequence ID" value="MED6129779.1"/>
    <property type="molecule type" value="Genomic_DNA"/>
</dbReference>
<name>A0ABU6S0T7_9FABA</name>
<evidence type="ECO:0000313" key="2">
    <source>
        <dbReference type="EMBL" id="MED6129779.1"/>
    </source>
</evidence>
<dbReference type="Proteomes" id="UP001341840">
    <property type="component" value="Unassembled WGS sequence"/>
</dbReference>
<feature type="compositionally biased region" description="Low complexity" evidence="1">
    <location>
        <begin position="51"/>
        <end position="60"/>
    </location>
</feature>
<feature type="region of interest" description="Disordered" evidence="1">
    <location>
        <begin position="1"/>
        <end position="76"/>
    </location>
</feature>
<evidence type="ECO:0000256" key="1">
    <source>
        <dbReference type="SAM" id="MobiDB-lite"/>
    </source>
</evidence>
<gene>
    <name evidence="2" type="ORF">PIB30_111406</name>
</gene>
<feature type="compositionally biased region" description="Polar residues" evidence="1">
    <location>
        <begin position="12"/>
        <end position="21"/>
    </location>
</feature>
<evidence type="ECO:0000313" key="3">
    <source>
        <dbReference type="Proteomes" id="UP001341840"/>
    </source>
</evidence>
<protein>
    <submittedName>
        <fullName evidence="2">Uncharacterized protein</fullName>
    </submittedName>
</protein>
<comment type="caution">
    <text evidence="2">The sequence shown here is derived from an EMBL/GenBank/DDBJ whole genome shotgun (WGS) entry which is preliminary data.</text>
</comment>
<feature type="non-terminal residue" evidence="2">
    <location>
        <position position="110"/>
    </location>
</feature>
<reference evidence="2 3" key="1">
    <citation type="journal article" date="2023" name="Plants (Basel)">
        <title>Bridging the Gap: Combining Genomics and Transcriptomics Approaches to Understand Stylosanthes scabra, an Orphan Legume from the Brazilian Caatinga.</title>
        <authorList>
            <person name="Ferreira-Neto J.R.C."/>
            <person name="da Silva M.D."/>
            <person name="Binneck E."/>
            <person name="de Melo N.F."/>
            <person name="da Silva R.H."/>
            <person name="de Melo A.L.T.M."/>
            <person name="Pandolfi V."/>
            <person name="Bustamante F.O."/>
            <person name="Brasileiro-Vidal A.C."/>
            <person name="Benko-Iseppon A.M."/>
        </authorList>
    </citation>
    <scope>NUCLEOTIDE SEQUENCE [LARGE SCALE GENOMIC DNA]</scope>
    <source>
        <tissue evidence="2">Leaves</tissue>
    </source>
</reference>